<geneLocation type="plasmid" evidence="1">
    <name>unnamed</name>
</geneLocation>
<dbReference type="RefSeq" id="WP_078223804.1">
    <property type="nucleotide sequence ID" value="NZ_CP019912.1"/>
</dbReference>
<keyword evidence="1" id="KW-0614">Plasmid</keyword>
<sequence>MMLDHTPMNTPDEPAHKPGQCSAWGCPMWAAIKVGTDWMCAQHAFADTAKLQEVTQRLRQRLPLIRTLHRAMHTDPFAFDKEGQNIAAGERMRKIGRADLAPMTVTLAHPYRDRHTGETVERNVVQDEGQHLALWVQRIHAALFRECTNGVPAPQQPETIAKASGPQTVGDFLPEVAA</sequence>
<accession>A0A1U9VPU2</accession>
<organism evidence="1 2">
    <name type="scientific">blood disease bacterium A2-HR MARDI</name>
    <dbReference type="NCBI Taxonomy" id="1944648"/>
    <lineage>
        <taxon>Bacteria</taxon>
        <taxon>Pseudomonadati</taxon>
        <taxon>Pseudomonadota</taxon>
        <taxon>Betaproteobacteria</taxon>
        <taxon>Burkholderiales</taxon>
        <taxon>Burkholderiaceae</taxon>
        <taxon>Ralstonia</taxon>
        <taxon>Ralstonia solanacearum species complex</taxon>
    </lineage>
</organism>
<proteinExistence type="predicted"/>
<gene>
    <name evidence="1" type="ORF">B0B51_23265</name>
</gene>
<dbReference type="EMBL" id="CP019912">
    <property type="protein sequence ID" value="AQW32702.1"/>
    <property type="molecule type" value="Genomic_DNA"/>
</dbReference>
<evidence type="ECO:0000313" key="1">
    <source>
        <dbReference type="EMBL" id="AQW32702.1"/>
    </source>
</evidence>
<dbReference type="Proteomes" id="UP000189628">
    <property type="component" value="Plasmid unnamed"/>
</dbReference>
<protein>
    <submittedName>
        <fullName evidence="1">Uncharacterized protein</fullName>
    </submittedName>
</protein>
<dbReference type="AlphaFoldDB" id="A0A1U9VPU2"/>
<name>A0A1U9VPU2_9RALS</name>
<evidence type="ECO:0000313" key="2">
    <source>
        <dbReference type="Proteomes" id="UP000189628"/>
    </source>
</evidence>
<reference evidence="1 2" key="1">
    <citation type="submission" date="2017-02" db="EMBL/GenBank/DDBJ databases">
        <title>Blood Disease Bacterium A2-HR MARDI.</title>
        <authorList>
            <person name="Badrun R."/>
            <person name="Abu Bakar N."/>
            <person name="Laboh R."/>
        </authorList>
    </citation>
    <scope>NUCLEOTIDE SEQUENCE [LARGE SCALE GENOMIC DNA]</scope>
    <source>
        <strain evidence="1 2">A2-HR MARDI</strain>
        <plasmid evidence="2">Plasmid</plasmid>
    </source>
</reference>